<dbReference type="EMBL" id="KQ965735">
    <property type="protein sequence ID" value="KXS20610.1"/>
    <property type="molecule type" value="Genomic_DNA"/>
</dbReference>
<protein>
    <recommendedName>
        <fullName evidence="6">Glucocorticoid receptor-like (DNA-binding domain)</fullName>
    </recommendedName>
</protein>
<dbReference type="OMA" id="FGLCRNQ"/>
<evidence type="ECO:0000256" key="3">
    <source>
        <dbReference type="ARBA" id="ARBA00023274"/>
    </source>
</evidence>
<dbReference type="PANTHER" id="PTHR19836:SF19">
    <property type="entry name" value="SMALL RIBOSOMAL SUBUNIT PROTEIN US14M"/>
    <property type="match status" value="1"/>
</dbReference>
<keyword evidence="2" id="KW-0689">Ribosomal protein</keyword>
<evidence type="ECO:0000313" key="5">
    <source>
        <dbReference type="Proteomes" id="UP000070544"/>
    </source>
</evidence>
<dbReference type="OrthoDB" id="413436at2759"/>
<keyword evidence="3" id="KW-0687">Ribonucleoprotein</keyword>
<dbReference type="InterPro" id="IPR001209">
    <property type="entry name" value="Ribosomal_uS14"/>
</dbReference>
<name>A0A139AV46_GONPJ</name>
<dbReference type="Proteomes" id="UP000070544">
    <property type="component" value="Unassembled WGS sequence"/>
</dbReference>
<organism evidence="4 5">
    <name type="scientific">Gonapodya prolifera (strain JEL478)</name>
    <name type="common">Monoblepharis prolifera</name>
    <dbReference type="NCBI Taxonomy" id="1344416"/>
    <lineage>
        <taxon>Eukaryota</taxon>
        <taxon>Fungi</taxon>
        <taxon>Fungi incertae sedis</taxon>
        <taxon>Chytridiomycota</taxon>
        <taxon>Chytridiomycota incertae sedis</taxon>
        <taxon>Monoblepharidomycetes</taxon>
        <taxon>Monoblepharidales</taxon>
        <taxon>Gonapodyaceae</taxon>
        <taxon>Gonapodya</taxon>
    </lineage>
</organism>
<evidence type="ECO:0000256" key="1">
    <source>
        <dbReference type="ARBA" id="ARBA00009083"/>
    </source>
</evidence>
<accession>A0A139AV46</accession>
<dbReference type="GO" id="GO:0005763">
    <property type="term" value="C:mitochondrial small ribosomal subunit"/>
    <property type="evidence" value="ECO:0007669"/>
    <property type="project" value="EnsemblFungi"/>
</dbReference>
<evidence type="ECO:0008006" key="6">
    <source>
        <dbReference type="Google" id="ProtNLM"/>
    </source>
</evidence>
<dbReference type="STRING" id="1344416.A0A139AV46"/>
<proteinExistence type="inferred from homology"/>
<keyword evidence="5" id="KW-1185">Reference proteome</keyword>
<dbReference type="SUPFAM" id="SSF57716">
    <property type="entry name" value="Glucocorticoid receptor-like (DNA-binding domain)"/>
    <property type="match status" value="1"/>
</dbReference>
<gene>
    <name evidence="4" type="ORF">M427DRAFT_52198</name>
</gene>
<sequence>MAPRAWVLRDKIARHITAEFETERNALRYIVRNQTIPLTTRVQAGAVLASYPRAARKHAIVNRCTETGMARGVVTPYRLSRINFRQQALDGIIPGVAKAQW</sequence>
<evidence type="ECO:0000313" key="4">
    <source>
        <dbReference type="EMBL" id="KXS20610.1"/>
    </source>
</evidence>
<dbReference type="AlphaFoldDB" id="A0A139AV46"/>
<reference evidence="4 5" key="1">
    <citation type="journal article" date="2015" name="Genome Biol. Evol.">
        <title>Phylogenomic analyses indicate that early fungi evolved digesting cell walls of algal ancestors of land plants.</title>
        <authorList>
            <person name="Chang Y."/>
            <person name="Wang S."/>
            <person name="Sekimoto S."/>
            <person name="Aerts A.L."/>
            <person name="Choi C."/>
            <person name="Clum A."/>
            <person name="LaButti K.M."/>
            <person name="Lindquist E.A."/>
            <person name="Yee Ngan C."/>
            <person name="Ohm R.A."/>
            <person name="Salamov A.A."/>
            <person name="Grigoriev I.V."/>
            <person name="Spatafora J.W."/>
            <person name="Berbee M.L."/>
        </authorList>
    </citation>
    <scope>NUCLEOTIDE SEQUENCE [LARGE SCALE GENOMIC DNA]</scope>
    <source>
        <strain evidence="4 5">JEL478</strain>
    </source>
</reference>
<dbReference type="GO" id="GO:0003735">
    <property type="term" value="F:structural constituent of ribosome"/>
    <property type="evidence" value="ECO:0007669"/>
    <property type="project" value="EnsemblFungi"/>
</dbReference>
<dbReference type="Gene3D" id="1.10.287.1480">
    <property type="match status" value="1"/>
</dbReference>
<dbReference type="GO" id="GO:0006412">
    <property type="term" value="P:translation"/>
    <property type="evidence" value="ECO:0007669"/>
    <property type="project" value="InterPro"/>
</dbReference>
<comment type="similarity">
    <text evidence="1">Belongs to the universal ribosomal protein uS14 family.</text>
</comment>
<dbReference type="PANTHER" id="PTHR19836">
    <property type="entry name" value="30S RIBOSOMAL PROTEIN S14"/>
    <property type="match status" value="1"/>
</dbReference>
<dbReference type="Pfam" id="PF00253">
    <property type="entry name" value="Ribosomal_S14"/>
    <property type="match status" value="1"/>
</dbReference>
<evidence type="ECO:0000256" key="2">
    <source>
        <dbReference type="ARBA" id="ARBA00022980"/>
    </source>
</evidence>